<feature type="region of interest" description="Disordered" evidence="2">
    <location>
        <begin position="349"/>
        <end position="469"/>
    </location>
</feature>
<reference evidence="3" key="1">
    <citation type="submission" date="2023-04" db="EMBL/GenBank/DDBJ databases">
        <title>Phytophthora lilii NBRC 32176.</title>
        <authorList>
            <person name="Ichikawa N."/>
            <person name="Sato H."/>
            <person name="Tonouchi N."/>
        </authorList>
    </citation>
    <scope>NUCLEOTIDE SEQUENCE</scope>
    <source>
        <strain evidence="3">NBRC 32176</strain>
    </source>
</reference>
<evidence type="ECO:0000313" key="4">
    <source>
        <dbReference type="Proteomes" id="UP001165083"/>
    </source>
</evidence>
<feature type="compositionally biased region" description="Acidic residues" evidence="2">
    <location>
        <begin position="551"/>
        <end position="585"/>
    </location>
</feature>
<dbReference type="EMBL" id="BSXW01012493">
    <property type="protein sequence ID" value="GMF65689.1"/>
    <property type="molecule type" value="Genomic_DNA"/>
</dbReference>
<gene>
    <name evidence="3" type="ORF">Plil01_001831200</name>
</gene>
<feature type="compositionally biased region" description="Pro residues" evidence="2">
    <location>
        <begin position="240"/>
        <end position="250"/>
    </location>
</feature>
<evidence type="ECO:0000256" key="1">
    <source>
        <dbReference type="SAM" id="Coils"/>
    </source>
</evidence>
<dbReference type="OrthoDB" id="167213at2759"/>
<feature type="compositionally biased region" description="Pro residues" evidence="2">
    <location>
        <begin position="384"/>
        <end position="396"/>
    </location>
</feature>
<feature type="compositionally biased region" description="Polar residues" evidence="2">
    <location>
        <begin position="449"/>
        <end position="462"/>
    </location>
</feature>
<dbReference type="AlphaFoldDB" id="A0A9W6YJM6"/>
<keyword evidence="1" id="KW-0175">Coiled coil</keyword>
<comment type="caution">
    <text evidence="3">The sequence shown here is derived from an EMBL/GenBank/DDBJ whole genome shotgun (WGS) entry which is preliminary data.</text>
</comment>
<accession>A0A9W6YJM6</accession>
<feature type="compositionally biased region" description="Polar residues" evidence="2">
    <location>
        <begin position="524"/>
        <end position="533"/>
    </location>
</feature>
<sequence length="985" mass="110941">MRELRREGARVRVELEKVDDTAEAAVERAERCAQQAQAAQERALAAGQIKDEALKAAQAMQTRHTAELDKLGKRLSGLDKRLGTQQQSSINEEFLMTQLAELQEQYENELTKVREDHDAALDAKQKQLDELQRALRKLRDENKQKQRWENMERIMQTLREENNRLSQKLSQVVTRQDMQAMQEQLKMLHRDNIDEQGRTRADLNAFEDKLVDVDRKVADLDRKIDDVGERPMVPSQAHIPPAPTPLPPPPPPRDLVRQGELAEIRDVLRRVNRDFQAVGVDMASLEKRLDAKAVQRTEARLQELSNQLFDALNHDSRLHATEISRLKDAVFDMQGDYREFGKRMRQLEDDVAKATRAQPRSPRYREGGGGSDWHNGNSQAPALSAPPPPQPLPPPLAFRNRRERPSRYEPAPGFRENAAPILETAPQDRIRWAPRRRSRSRSPPRRPSWNNYGNGTSRNGSGTVPGHIDHRYYQRDNQRYNAQSSNDENFISTRSSVTELSDSPPSLAIPSSQNAGESRRNADEQSQVEQSSLPFRRSRQPRRTPEVIVIEGDDEDDDENVEAGAEGGEEGEEEEEEEEEEEGEELVPSPSRAPPDVVLDEEEASQEADVVMAPPSGSGNTGHLETTDLLEKDSDLQTGFLLYFCLGGAPDLDVQWTNCFTQLKNEECVEMPRALRFQRRYGFLQNFPVYLTQCILQAVILNGQNVPEGSNPDASRPTEALNASNIRTKFDDVVKGIHLSWAKALIEHLSKQASAMDELVSEKLELAVNPAGLSSSAGIDDIICQWSRQQESMMWMLARKLRHGSFLPAIKCRGDASPAVYLFALMFDLLAISSDCPNVGTFRLNAIGGKLLAHLWDHTLRNLPYMFFADWSWLDDQSSKQKLPALAFCHLLTSILLWNSAIDHNSLTNRNIYAAAVKHILPKIYVGGEPIRESVGATDSSSLQLGECESTPIELLDLDSKFADMLGLDGFFDVMNAIQNNMLTA</sequence>
<name>A0A9W6YJM6_9STRA</name>
<organism evidence="3 4">
    <name type="scientific">Phytophthora lilii</name>
    <dbReference type="NCBI Taxonomy" id="2077276"/>
    <lineage>
        <taxon>Eukaryota</taxon>
        <taxon>Sar</taxon>
        <taxon>Stramenopiles</taxon>
        <taxon>Oomycota</taxon>
        <taxon>Peronosporomycetes</taxon>
        <taxon>Peronosporales</taxon>
        <taxon>Peronosporaceae</taxon>
        <taxon>Phytophthora</taxon>
    </lineage>
</organism>
<feature type="coiled-coil region" evidence="1">
    <location>
        <begin position="92"/>
        <end position="175"/>
    </location>
</feature>
<dbReference type="Proteomes" id="UP001165083">
    <property type="component" value="Unassembled WGS sequence"/>
</dbReference>
<protein>
    <submittedName>
        <fullName evidence="3">Unnamed protein product</fullName>
    </submittedName>
</protein>
<keyword evidence="4" id="KW-1185">Reference proteome</keyword>
<feature type="compositionally biased region" description="Basic residues" evidence="2">
    <location>
        <begin position="432"/>
        <end position="444"/>
    </location>
</feature>
<feature type="region of interest" description="Disordered" evidence="2">
    <location>
        <begin position="494"/>
        <end position="604"/>
    </location>
</feature>
<evidence type="ECO:0000313" key="3">
    <source>
        <dbReference type="EMBL" id="GMF65689.1"/>
    </source>
</evidence>
<feature type="compositionally biased region" description="Polar residues" evidence="2">
    <location>
        <begin position="494"/>
        <end position="516"/>
    </location>
</feature>
<proteinExistence type="predicted"/>
<evidence type="ECO:0000256" key="2">
    <source>
        <dbReference type="SAM" id="MobiDB-lite"/>
    </source>
</evidence>
<feature type="region of interest" description="Disordered" evidence="2">
    <location>
        <begin position="226"/>
        <end position="250"/>
    </location>
</feature>